<organism evidence="2 3">
    <name type="scientific">Acer yangbiense</name>
    <dbReference type="NCBI Taxonomy" id="1000413"/>
    <lineage>
        <taxon>Eukaryota</taxon>
        <taxon>Viridiplantae</taxon>
        <taxon>Streptophyta</taxon>
        <taxon>Embryophyta</taxon>
        <taxon>Tracheophyta</taxon>
        <taxon>Spermatophyta</taxon>
        <taxon>Magnoliopsida</taxon>
        <taxon>eudicotyledons</taxon>
        <taxon>Gunneridae</taxon>
        <taxon>Pentapetalae</taxon>
        <taxon>rosids</taxon>
        <taxon>malvids</taxon>
        <taxon>Sapindales</taxon>
        <taxon>Sapindaceae</taxon>
        <taxon>Hippocastanoideae</taxon>
        <taxon>Acereae</taxon>
        <taxon>Acer</taxon>
    </lineage>
</organism>
<evidence type="ECO:0000313" key="2">
    <source>
        <dbReference type="EMBL" id="TXG70148.1"/>
    </source>
</evidence>
<name>A0A5C7ILV4_9ROSI</name>
<dbReference type="OrthoDB" id="603217at2759"/>
<feature type="chain" id="PRO_5022811303" description="Secreted protein" evidence="1">
    <location>
        <begin position="26"/>
        <end position="109"/>
    </location>
</feature>
<evidence type="ECO:0000313" key="3">
    <source>
        <dbReference type="Proteomes" id="UP000323000"/>
    </source>
</evidence>
<proteinExistence type="predicted"/>
<keyword evidence="1" id="KW-0732">Signal</keyword>
<dbReference type="EMBL" id="VAHF01000002">
    <property type="protein sequence ID" value="TXG70148.1"/>
    <property type="molecule type" value="Genomic_DNA"/>
</dbReference>
<keyword evidence="3" id="KW-1185">Reference proteome</keyword>
<gene>
    <name evidence="2" type="ORF">EZV62_005083</name>
</gene>
<sequence>MAVHWGMTLWMANMVWIALRGWVSSCFTVADEVAGSIRTGDIGPFHTLRKTSNAEKENIVFMEDPNSCLISVNIDVLYTDLAYQFTKLHFDVFGQLHQKIYAAGLVFLY</sequence>
<reference evidence="3" key="1">
    <citation type="journal article" date="2019" name="Gigascience">
        <title>De novo genome assembly of the endangered Acer yangbiense, a plant species with extremely small populations endemic to Yunnan Province, China.</title>
        <authorList>
            <person name="Yang J."/>
            <person name="Wariss H.M."/>
            <person name="Tao L."/>
            <person name="Zhang R."/>
            <person name="Yun Q."/>
            <person name="Hollingsworth P."/>
            <person name="Dao Z."/>
            <person name="Luo G."/>
            <person name="Guo H."/>
            <person name="Ma Y."/>
            <person name="Sun W."/>
        </authorList>
    </citation>
    <scope>NUCLEOTIDE SEQUENCE [LARGE SCALE GENOMIC DNA]</scope>
    <source>
        <strain evidence="3">cv. Malutang</strain>
    </source>
</reference>
<dbReference type="AlphaFoldDB" id="A0A5C7ILV4"/>
<dbReference type="PANTHER" id="PTHR48156:SF1">
    <property type="entry name" value="TRANSMEMBRANE PROTEIN"/>
    <property type="match status" value="1"/>
</dbReference>
<comment type="caution">
    <text evidence="2">The sequence shown here is derived from an EMBL/GenBank/DDBJ whole genome shotgun (WGS) entry which is preliminary data.</text>
</comment>
<accession>A0A5C7ILV4</accession>
<feature type="signal peptide" evidence="1">
    <location>
        <begin position="1"/>
        <end position="25"/>
    </location>
</feature>
<protein>
    <recommendedName>
        <fullName evidence="4">Secreted protein</fullName>
    </recommendedName>
</protein>
<evidence type="ECO:0008006" key="4">
    <source>
        <dbReference type="Google" id="ProtNLM"/>
    </source>
</evidence>
<evidence type="ECO:0000256" key="1">
    <source>
        <dbReference type="SAM" id="SignalP"/>
    </source>
</evidence>
<dbReference type="PANTHER" id="PTHR48156">
    <property type="entry name" value="TRANSMEMBRANE PROTEIN"/>
    <property type="match status" value="1"/>
</dbReference>
<dbReference type="Proteomes" id="UP000323000">
    <property type="component" value="Chromosome 2"/>
</dbReference>